<dbReference type="InterPro" id="IPR002401">
    <property type="entry name" value="Cyt_P450_E_grp-I"/>
</dbReference>
<keyword evidence="9" id="KW-1133">Transmembrane helix</keyword>
<dbReference type="Pfam" id="PF00067">
    <property type="entry name" value="p450"/>
    <property type="match status" value="1"/>
</dbReference>
<evidence type="ECO:0000256" key="7">
    <source>
        <dbReference type="PIRSR" id="PIRSR602401-1"/>
    </source>
</evidence>
<sequence>MELLSFVRYLDTTIVGLFIAVVGFSLLVLIQQRNNNSRININKPPEAGGGWPLIGHILHLQRGSQLPHITLANWADKYGPVFTIRIGLHPALVISSRDIAKECFTTNDVVFSTRPKLIRSEILGWNYASFGFAPYGPYWRKLRKIATSELLSNTKLEQLRHVRESEVQSFLEDIYNKCRANNDGLVSVEMKKLIADINLNVSLRMVAGKRYFGGDSREKKEAERCQKAMREFFRLTGLFLVGDAIPFLRWFDFGGHEKAMKETLKELDSLAEEWLEEHHQRTSTLDTDFIDVLTPILQSSSDLAGHDAFTVNKATVMNLISGATDTTTVTIVWALSLVLNHSSVLKKIQEELDLHVGKERLVNECDIGSLVYLQAVVKETLRLYPAAPLSGPRESTQDCTVGGYHIPKGTRLITNVWKIQVDPLIWSDPMDFKPERFLTEAHKDVDVKGKHYELIPFGCGRRSCPGISYGLQMTHLVLASFLQAFEVSSSTYTDEAVLDLTPTFGLTNAKATPLQILLKPRLSHPSLYHSSSIL</sequence>
<keyword evidence="6 8" id="KW-0503">Monooxygenase</keyword>
<keyword evidence="2 7" id="KW-0349">Heme</keyword>
<evidence type="ECO:0008006" key="14">
    <source>
        <dbReference type="Google" id="ProtNLM"/>
    </source>
</evidence>
<dbReference type="InterPro" id="IPR050651">
    <property type="entry name" value="Plant_Cytochrome_P450_Monoox"/>
</dbReference>
<keyword evidence="13" id="KW-1185">Reference proteome</keyword>
<accession>A0A7J6EGZ9</accession>
<comment type="caution">
    <text evidence="10">The sequence shown here is derived from an EMBL/GenBank/DDBJ whole genome shotgun (WGS) entry which is preliminary data.</text>
</comment>
<dbReference type="InterPro" id="IPR017972">
    <property type="entry name" value="Cyt_P450_CS"/>
</dbReference>
<comment type="cofactor">
    <cofactor evidence="7">
        <name>heme</name>
        <dbReference type="ChEBI" id="CHEBI:30413"/>
    </cofactor>
</comment>
<feature type="transmembrane region" description="Helical" evidence="9">
    <location>
        <begin position="232"/>
        <end position="251"/>
    </location>
</feature>
<reference evidence="12 13" key="1">
    <citation type="journal article" date="2020" name="bioRxiv">
        <title>Sequence and annotation of 42 cannabis genomes reveals extensive copy number variation in cannabinoid synthesis and pathogen resistance genes.</title>
        <authorList>
            <person name="Mckernan K.J."/>
            <person name="Helbert Y."/>
            <person name="Kane L.T."/>
            <person name="Ebling H."/>
            <person name="Zhang L."/>
            <person name="Liu B."/>
            <person name="Eaton Z."/>
            <person name="Mclaughlin S."/>
            <person name="Kingan S."/>
            <person name="Baybayan P."/>
            <person name="Concepcion G."/>
            <person name="Jordan M."/>
            <person name="Riva A."/>
            <person name="Barbazuk W."/>
            <person name="Harkins T."/>
        </authorList>
    </citation>
    <scope>NUCLEOTIDE SEQUENCE [LARGE SCALE GENOMIC DNA]</scope>
    <source>
        <strain evidence="12 13">cv. Jamaican Lion 4</strain>
        <strain evidence="11">Father</strain>
        <strain evidence="10">Mother</strain>
        <tissue evidence="10">Leaf</tissue>
    </source>
</reference>
<evidence type="ECO:0000256" key="9">
    <source>
        <dbReference type="SAM" id="Phobius"/>
    </source>
</evidence>
<gene>
    <name evidence="10" type="ORF">F8388_015925</name>
    <name evidence="11" type="ORF">G4B88_001775</name>
</gene>
<dbReference type="EMBL" id="JAATIP010000243">
    <property type="protein sequence ID" value="KAF4356949.1"/>
    <property type="molecule type" value="Genomic_DNA"/>
</dbReference>
<dbReference type="SUPFAM" id="SSF48264">
    <property type="entry name" value="Cytochrome P450"/>
    <property type="match status" value="1"/>
</dbReference>
<dbReference type="GO" id="GO:0005506">
    <property type="term" value="F:iron ion binding"/>
    <property type="evidence" value="ECO:0007669"/>
    <property type="project" value="InterPro"/>
</dbReference>
<dbReference type="Proteomes" id="UP000525078">
    <property type="component" value="Unassembled WGS sequence"/>
</dbReference>
<feature type="binding site" description="axial binding residue" evidence="7">
    <location>
        <position position="464"/>
    </location>
    <ligand>
        <name>heme</name>
        <dbReference type="ChEBI" id="CHEBI:30413"/>
    </ligand>
    <ligandPart>
        <name>Fe</name>
        <dbReference type="ChEBI" id="CHEBI:18248"/>
    </ligandPart>
</feature>
<dbReference type="PRINTS" id="PR00463">
    <property type="entry name" value="EP450I"/>
</dbReference>
<dbReference type="PANTHER" id="PTHR47947">
    <property type="entry name" value="CYTOCHROME P450 82C3-RELATED"/>
    <property type="match status" value="1"/>
</dbReference>
<evidence type="ECO:0000256" key="2">
    <source>
        <dbReference type="ARBA" id="ARBA00022617"/>
    </source>
</evidence>
<dbReference type="PANTHER" id="PTHR47947:SF39">
    <property type="entry name" value="CYTOCHROME P450"/>
    <property type="match status" value="1"/>
</dbReference>
<keyword evidence="9" id="KW-0472">Membrane</keyword>
<evidence type="ECO:0000256" key="4">
    <source>
        <dbReference type="ARBA" id="ARBA00023002"/>
    </source>
</evidence>
<name>A0A7J6EGZ9_CANSA</name>
<dbReference type="EMBL" id="JAATIQ010000012">
    <property type="protein sequence ID" value="KAF4401581.1"/>
    <property type="molecule type" value="Genomic_DNA"/>
</dbReference>
<feature type="transmembrane region" description="Helical" evidence="9">
    <location>
        <begin position="6"/>
        <end position="30"/>
    </location>
</feature>
<dbReference type="GO" id="GO:0004497">
    <property type="term" value="F:monooxygenase activity"/>
    <property type="evidence" value="ECO:0007669"/>
    <property type="project" value="UniProtKB-KW"/>
</dbReference>
<evidence type="ECO:0000313" key="12">
    <source>
        <dbReference type="Proteomes" id="UP000525078"/>
    </source>
</evidence>
<proteinExistence type="inferred from homology"/>
<evidence type="ECO:0000256" key="8">
    <source>
        <dbReference type="RuleBase" id="RU000461"/>
    </source>
</evidence>
<dbReference type="AlphaFoldDB" id="A0A7J6EGZ9"/>
<comment type="similarity">
    <text evidence="1 8">Belongs to the cytochrome P450 family.</text>
</comment>
<dbReference type="CDD" id="cd20654">
    <property type="entry name" value="CYP82"/>
    <property type="match status" value="1"/>
</dbReference>
<dbReference type="InterPro" id="IPR001128">
    <property type="entry name" value="Cyt_P450"/>
</dbReference>
<dbReference type="PRINTS" id="PR00385">
    <property type="entry name" value="P450"/>
</dbReference>
<keyword evidence="5 7" id="KW-0408">Iron</keyword>
<evidence type="ECO:0000256" key="3">
    <source>
        <dbReference type="ARBA" id="ARBA00022723"/>
    </source>
</evidence>
<keyword evidence="4 8" id="KW-0560">Oxidoreductase</keyword>
<dbReference type="InterPro" id="IPR036396">
    <property type="entry name" value="Cyt_P450_sf"/>
</dbReference>
<evidence type="ECO:0000313" key="10">
    <source>
        <dbReference type="EMBL" id="KAF4356949.1"/>
    </source>
</evidence>
<organism evidence="10 12">
    <name type="scientific">Cannabis sativa</name>
    <name type="common">Hemp</name>
    <name type="synonym">Marijuana</name>
    <dbReference type="NCBI Taxonomy" id="3483"/>
    <lineage>
        <taxon>Eukaryota</taxon>
        <taxon>Viridiplantae</taxon>
        <taxon>Streptophyta</taxon>
        <taxon>Embryophyta</taxon>
        <taxon>Tracheophyta</taxon>
        <taxon>Spermatophyta</taxon>
        <taxon>Magnoliopsida</taxon>
        <taxon>eudicotyledons</taxon>
        <taxon>Gunneridae</taxon>
        <taxon>Pentapetalae</taxon>
        <taxon>rosids</taxon>
        <taxon>fabids</taxon>
        <taxon>Rosales</taxon>
        <taxon>Cannabaceae</taxon>
        <taxon>Cannabis</taxon>
    </lineage>
</organism>
<evidence type="ECO:0000256" key="1">
    <source>
        <dbReference type="ARBA" id="ARBA00010617"/>
    </source>
</evidence>
<keyword evidence="9" id="KW-0812">Transmembrane</keyword>
<evidence type="ECO:0000313" key="11">
    <source>
        <dbReference type="EMBL" id="KAF4401581.1"/>
    </source>
</evidence>
<evidence type="ECO:0000313" key="13">
    <source>
        <dbReference type="Proteomes" id="UP000583929"/>
    </source>
</evidence>
<dbReference type="FunFam" id="1.10.630.10:FF:000026">
    <property type="entry name" value="Cytochrome P450 82C4"/>
    <property type="match status" value="1"/>
</dbReference>
<dbReference type="GO" id="GO:0016705">
    <property type="term" value="F:oxidoreductase activity, acting on paired donors, with incorporation or reduction of molecular oxygen"/>
    <property type="evidence" value="ECO:0007669"/>
    <property type="project" value="InterPro"/>
</dbReference>
<dbReference type="Gene3D" id="1.10.630.10">
    <property type="entry name" value="Cytochrome P450"/>
    <property type="match status" value="1"/>
</dbReference>
<dbReference type="PROSITE" id="PS00086">
    <property type="entry name" value="CYTOCHROME_P450"/>
    <property type="match status" value="1"/>
</dbReference>
<protein>
    <recommendedName>
        <fullName evidence="14">Cytochrome P450</fullName>
    </recommendedName>
</protein>
<keyword evidence="3 7" id="KW-0479">Metal-binding</keyword>
<evidence type="ECO:0000256" key="6">
    <source>
        <dbReference type="ARBA" id="ARBA00023033"/>
    </source>
</evidence>
<evidence type="ECO:0000256" key="5">
    <source>
        <dbReference type="ARBA" id="ARBA00023004"/>
    </source>
</evidence>
<dbReference type="Proteomes" id="UP000583929">
    <property type="component" value="Unassembled WGS sequence"/>
</dbReference>
<dbReference type="GO" id="GO:0020037">
    <property type="term" value="F:heme binding"/>
    <property type="evidence" value="ECO:0007669"/>
    <property type="project" value="InterPro"/>
</dbReference>